<accession>H2C688</accession>
<evidence type="ECO:0000256" key="1">
    <source>
        <dbReference type="ARBA" id="ARBA00001579"/>
    </source>
</evidence>
<evidence type="ECO:0000313" key="9">
    <source>
        <dbReference type="EMBL" id="EHP69315.1"/>
    </source>
</evidence>
<evidence type="ECO:0000256" key="7">
    <source>
        <dbReference type="ARBA" id="ARBA00023244"/>
    </source>
</evidence>
<evidence type="ECO:0000313" key="10">
    <source>
        <dbReference type="Proteomes" id="UP000003980"/>
    </source>
</evidence>
<dbReference type="HOGENOM" id="CLU_016922_1_5_2"/>
<comment type="subcellular location">
    <subcellularLocation>
        <location evidence="8">Cytoplasm</location>
    </subcellularLocation>
</comment>
<keyword evidence="5 8" id="KW-0663">Pyridoxal phosphate</keyword>
<comment type="cofactor">
    <cofactor evidence="2 8">
        <name>pyridoxal 5'-phosphate</name>
        <dbReference type="ChEBI" id="CHEBI:597326"/>
    </cofactor>
</comment>
<keyword evidence="10" id="KW-1185">Reference proteome</keyword>
<dbReference type="EMBL" id="JH597768">
    <property type="protein sequence ID" value="EHP69315.1"/>
    <property type="molecule type" value="Genomic_DNA"/>
</dbReference>
<dbReference type="RefSeq" id="WP_009073246.1">
    <property type="nucleotide sequence ID" value="NZ_JH597768.1"/>
</dbReference>
<gene>
    <name evidence="8" type="primary">hemL</name>
    <name evidence="9" type="ORF">MetMK1DRAFT_00020650</name>
</gene>
<dbReference type="PROSITE" id="PS00600">
    <property type="entry name" value="AA_TRANSFER_CLASS_3"/>
    <property type="match status" value="1"/>
</dbReference>
<dbReference type="GO" id="GO:0006782">
    <property type="term" value="P:protoporphyrinogen IX biosynthetic process"/>
    <property type="evidence" value="ECO:0007669"/>
    <property type="project" value="UniProtKB-UniRule"/>
</dbReference>
<dbReference type="STRING" id="671065.MetMK1DRAFT_00020650"/>
<organism evidence="9 10">
    <name type="scientific">Metallosphaera yellowstonensis MK1</name>
    <dbReference type="NCBI Taxonomy" id="671065"/>
    <lineage>
        <taxon>Archaea</taxon>
        <taxon>Thermoproteota</taxon>
        <taxon>Thermoprotei</taxon>
        <taxon>Sulfolobales</taxon>
        <taxon>Sulfolobaceae</taxon>
        <taxon>Metallosphaera</taxon>
    </lineage>
</organism>
<dbReference type="InterPro" id="IPR015421">
    <property type="entry name" value="PyrdxlP-dep_Trfase_major"/>
</dbReference>
<keyword evidence="7 8" id="KW-0627">Porphyrin biosynthesis</keyword>
<dbReference type="CDD" id="cd00610">
    <property type="entry name" value="OAT_like"/>
    <property type="match status" value="1"/>
</dbReference>
<sequence length="417" mass="46021">MSQDLWREAQNYFAGGVNSPVRAAVRPYPFYVKGGRGAYLITEDSEELIDYVLGYGPLILGHAHQNVVRRVKEQLERGWLYGTPSRAEVELARKIVRHVPSAQKVRFVNSGTEATMTAIRLARGFTGRKRILKFDGNYHGAHDWLLVDAGSAASEFGVATSKGIPEEVSNLVSVCSYNDLTCPEKVLSKEDVAAVILEPVMGNMGVIPPEDGFLSGLRELTRTYGSVLIFDEVITGFRLGLSGAQGHYRVVPDLTTLGKIIGGGFPIGAVCGKREIMDQLTPSGKVFNAGTFNANPISMVGGLATIEELEKGKAYTTSERAAKELSEEIDESIRIPHVVNRVYNFFQFFLGVTSVSTAKEARESRRELYVKIHERLLKEKVFIPPSQFETLFTSEAHDSEVVSRSIEAFKRVLVDIN</sequence>
<comment type="similarity">
    <text evidence="4 8">Belongs to the class-III pyridoxal-phosphate-dependent aminotransferase family. HemL subfamily.</text>
</comment>
<proteinExistence type="inferred from homology"/>
<dbReference type="InterPro" id="IPR049704">
    <property type="entry name" value="Aminotrans_3_PPA_site"/>
</dbReference>
<evidence type="ECO:0000256" key="6">
    <source>
        <dbReference type="ARBA" id="ARBA00023235"/>
    </source>
</evidence>
<evidence type="ECO:0000256" key="5">
    <source>
        <dbReference type="ARBA" id="ARBA00022898"/>
    </source>
</evidence>
<dbReference type="NCBIfam" id="NF000818">
    <property type="entry name" value="PRK00062.1"/>
    <property type="match status" value="1"/>
</dbReference>
<dbReference type="PANTHER" id="PTHR43713">
    <property type="entry name" value="GLUTAMATE-1-SEMIALDEHYDE 2,1-AMINOMUTASE"/>
    <property type="match status" value="1"/>
</dbReference>
<dbReference type="Gene3D" id="3.90.1150.10">
    <property type="entry name" value="Aspartate Aminotransferase, domain 1"/>
    <property type="match status" value="1"/>
</dbReference>
<feature type="modified residue" description="N6-(pyridoxal phosphate)lysine" evidence="8">
    <location>
        <position position="259"/>
    </location>
</feature>
<dbReference type="GO" id="GO:0030170">
    <property type="term" value="F:pyridoxal phosphate binding"/>
    <property type="evidence" value="ECO:0007669"/>
    <property type="project" value="InterPro"/>
</dbReference>
<dbReference type="GO" id="GO:0042286">
    <property type="term" value="F:glutamate-1-semialdehyde 2,1-aminomutase activity"/>
    <property type="evidence" value="ECO:0007669"/>
    <property type="project" value="UniProtKB-UniRule"/>
</dbReference>
<comment type="catalytic activity">
    <reaction evidence="1 8">
        <text>(S)-4-amino-5-oxopentanoate = 5-aminolevulinate</text>
        <dbReference type="Rhea" id="RHEA:14265"/>
        <dbReference type="ChEBI" id="CHEBI:57501"/>
        <dbReference type="ChEBI" id="CHEBI:356416"/>
        <dbReference type="EC" id="5.4.3.8"/>
    </reaction>
</comment>
<dbReference type="Gene3D" id="3.40.640.10">
    <property type="entry name" value="Type I PLP-dependent aspartate aminotransferase-like (Major domain)"/>
    <property type="match status" value="1"/>
</dbReference>
<keyword evidence="8" id="KW-0963">Cytoplasm</keyword>
<dbReference type="NCBIfam" id="TIGR00713">
    <property type="entry name" value="hemL"/>
    <property type="match status" value="1"/>
</dbReference>
<evidence type="ECO:0000256" key="4">
    <source>
        <dbReference type="ARBA" id="ARBA00008981"/>
    </source>
</evidence>
<dbReference type="GO" id="GO:0005737">
    <property type="term" value="C:cytoplasm"/>
    <property type="evidence" value="ECO:0007669"/>
    <property type="project" value="UniProtKB-SubCell"/>
</dbReference>
<dbReference type="InterPro" id="IPR015424">
    <property type="entry name" value="PyrdxlP-dep_Trfase"/>
</dbReference>
<protein>
    <recommendedName>
        <fullName evidence="8">Glutamate-1-semialdehyde 2,1-aminomutase</fullName>
        <shortName evidence="8">GSA</shortName>
        <ecNumber evidence="8">5.4.3.8</ecNumber>
    </recommendedName>
    <alternativeName>
        <fullName evidence="8">Glutamate-1-semialdehyde aminotransferase</fullName>
        <shortName evidence="8">GSA-AT</shortName>
    </alternativeName>
</protein>
<reference evidence="9 10" key="1">
    <citation type="submission" date="2012-01" db="EMBL/GenBank/DDBJ databases">
        <title>Improved High-Quality Draft sequence of Metallosphaera yellowstonensis MK1.</title>
        <authorList>
            <consortium name="US DOE Joint Genome Institute"/>
            <person name="Lucas S."/>
            <person name="Han J."/>
            <person name="Cheng J.-F."/>
            <person name="Goodwin L."/>
            <person name="Pitluck S."/>
            <person name="Peters L."/>
            <person name="Teshima H."/>
            <person name="Detter J.C."/>
            <person name="Han C."/>
            <person name="Tapia R."/>
            <person name="Land M."/>
            <person name="Hauser L."/>
            <person name="Kyrpides N."/>
            <person name="Kozubal M."/>
            <person name="Macur R.E."/>
            <person name="Jay Z."/>
            <person name="Inskeep W."/>
            <person name="Woyke T."/>
        </authorList>
    </citation>
    <scope>NUCLEOTIDE SEQUENCE [LARGE SCALE GENOMIC DNA]</scope>
    <source>
        <strain evidence="9 10">MK1</strain>
    </source>
</reference>
<dbReference type="GO" id="GO:0008483">
    <property type="term" value="F:transaminase activity"/>
    <property type="evidence" value="ECO:0007669"/>
    <property type="project" value="InterPro"/>
</dbReference>
<evidence type="ECO:0000256" key="3">
    <source>
        <dbReference type="ARBA" id="ARBA00004819"/>
    </source>
</evidence>
<dbReference type="OrthoDB" id="6524at2157"/>
<dbReference type="PANTHER" id="PTHR43713:SF3">
    <property type="entry name" value="GLUTAMATE-1-SEMIALDEHYDE 2,1-AMINOMUTASE 1, CHLOROPLASTIC-RELATED"/>
    <property type="match status" value="1"/>
</dbReference>
<dbReference type="eggNOG" id="arCOG00918">
    <property type="taxonomic scope" value="Archaea"/>
</dbReference>
<comment type="pathway">
    <text evidence="3">Porphyrin-containing compound metabolism; protoporphyrin-IX biosynthesis; 5-aminolevulinate from L-glutamyl-tRNA(Glu): step 2/2.</text>
</comment>
<keyword evidence="6 8" id="KW-0413">Isomerase</keyword>
<dbReference type="SUPFAM" id="SSF53383">
    <property type="entry name" value="PLP-dependent transferases"/>
    <property type="match status" value="1"/>
</dbReference>
<dbReference type="UniPathway" id="UPA00251">
    <property type="reaction ID" value="UER00317"/>
</dbReference>
<dbReference type="AlphaFoldDB" id="H2C688"/>
<name>H2C688_9CREN</name>
<evidence type="ECO:0000256" key="2">
    <source>
        <dbReference type="ARBA" id="ARBA00001933"/>
    </source>
</evidence>
<dbReference type="HAMAP" id="MF_00375">
    <property type="entry name" value="HemL_aminotrans_3"/>
    <property type="match status" value="1"/>
</dbReference>
<dbReference type="Pfam" id="PF00202">
    <property type="entry name" value="Aminotran_3"/>
    <property type="match status" value="1"/>
</dbReference>
<dbReference type="Proteomes" id="UP000003980">
    <property type="component" value="Unassembled WGS sequence"/>
</dbReference>
<dbReference type="EC" id="5.4.3.8" evidence="8"/>
<dbReference type="InterPro" id="IPR004639">
    <property type="entry name" value="4pyrrol_synth_GluAld_NH2Trfase"/>
</dbReference>
<evidence type="ECO:0000256" key="8">
    <source>
        <dbReference type="HAMAP-Rule" id="MF_00375"/>
    </source>
</evidence>
<dbReference type="FunFam" id="3.40.640.10:FF:000021">
    <property type="entry name" value="Glutamate-1-semialdehyde 2,1-aminomutase"/>
    <property type="match status" value="1"/>
</dbReference>
<dbReference type="InterPro" id="IPR005814">
    <property type="entry name" value="Aminotrans_3"/>
</dbReference>
<dbReference type="InterPro" id="IPR015422">
    <property type="entry name" value="PyrdxlP-dep_Trfase_small"/>
</dbReference>